<accession>A0A9P0CFU1</accession>
<organism evidence="2 3">
    <name type="scientific">Psylliodes chrysocephalus</name>
    <dbReference type="NCBI Taxonomy" id="3402493"/>
    <lineage>
        <taxon>Eukaryota</taxon>
        <taxon>Metazoa</taxon>
        <taxon>Ecdysozoa</taxon>
        <taxon>Arthropoda</taxon>
        <taxon>Hexapoda</taxon>
        <taxon>Insecta</taxon>
        <taxon>Pterygota</taxon>
        <taxon>Neoptera</taxon>
        <taxon>Endopterygota</taxon>
        <taxon>Coleoptera</taxon>
        <taxon>Polyphaga</taxon>
        <taxon>Cucujiformia</taxon>
        <taxon>Chrysomeloidea</taxon>
        <taxon>Chrysomelidae</taxon>
        <taxon>Galerucinae</taxon>
        <taxon>Alticini</taxon>
        <taxon>Psylliodes</taxon>
    </lineage>
</organism>
<proteinExistence type="predicted"/>
<name>A0A9P0CFU1_9CUCU</name>
<sequence length="517" mass="58768">MSSMKRLFLLEFFISKIKIESSVPQFRSIAVHLFSDKVLDLKIAAEEFEADRDVQAVDGEFKADMGKTFLFQSKAEDLVRQLDQKSLEINLLVSGKTIGSTSFPWKKEFIDMIQTYESVGIVRSVNYEGKFNLTNSSKQVAGNIVLAVKMSCLGETAETYLNLQGREALFINPKTFQHIKCDKYEFDNDKIHPVSALYNPIVAERITSAAKYSWDQIFGTKAGDAKSIGPMGMDTEPGGVGKSISRTRHEAMSRESIAVSMRYRPPEYKFMDIMNLVTAEVETRNEETIVNIAIDKKRSNAIMPERAKKKKNVRPLDTSDQLTEEELNEKLCRNCDCEALKKFHEQGIGPRYRPSGLGEFYEIAEPSTTYGMYHVFENLSRYGPQSFYRSPKDPYQKYTPAASKFHGPERIKDNELCYCQPLPDKALAGDELCCCCRIHQQQKTRLRGGGETKRKMKLCKMCKHAAENIAGRADKCNFPLRLRGGGIIEKNEEKLSRKPWDPIITEIIKKIIDQVSI</sequence>
<dbReference type="OrthoDB" id="6754719at2759"/>
<dbReference type="Pfam" id="PF14924">
    <property type="entry name" value="MAP10_N"/>
    <property type="match status" value="1"/>
</dbReference>
<gene>
    <name evidence="2" type="ORF">PSYICH_LOCUS2723</name>
</gene>
<dbReference type="AlphaFoldDB" id="A0A9P0CFU1"/>
<evidence type="ECO:0000313" key="2">
    <source>
        <dbReference type="EMBL" id="CAH1101429.1"/>
    </source>
</evidence>
<dbReference type="EMBL" id="OV651823">
    <property type="protein sequence ID" value="CAH1101429.1"/>
    <property type="molecule type" value="Genomic_DNA"/>
</dbReference>
<protein>
    <submittedName>
        <fullName evidence="2">Uncharacterized protein</fullName>
    </submittedName>
</protein>
<evidence type="ECO:0000256" key="1">
    <source>
        <dbReference type="SAM" id="MobiDB-lite"/>
    </source>
</evidence>
<evidence type="ECO:0000313" key="3">
    <source>
        <dbReference type="Proteomes" id="UP001153636"/>
    </source>
</evidence>
<feature type="region of interest" description="Disordered" evidence="1">
    <location>
        <begin position="228"/>
        <end position="247"/>
    </location>
</feature>
<dbReference type="Proteomes" id="UP001153636">
    <property type="component" value="Chromosome 11"/>
</dbReference>
<keyword evidence="3" id="KW-1185">Reference proteome</keyword>
<reference evidence="2" key="1">
    <citation type="submission" date="2022-01" db="EMBL/GenBank/DDBJ databases">
        <authorList>
            <person name="King R."/>
        </authorList>
    </citation>
    <scope>NUCLEOTIDE SEQUENCE</scope>
</reference>